<dbReference type="EMBL" id="DVHE01000056">
    <property type="protein sequence ID" value="HIR51011.1"/>
    <property type="molecule type" value="Genomic_DNA"/>
</dbReference>
<organism evidence="1 2">
    <name type="scientific">Candidatus Avoscillospira avicola</name>
    <dbReference type="NCBI Taxonomy" id="2840706"/>
    <lineage>
        <taxon>Bacteria</taxon>
        <taxon>Bacillati</taxon>
        <taxon>Bacillota</taxon>
        <taxon>Clostridia</taxon>
        <taxon>Eubacteriales</taxon>
        <taxon>Oscillospiraceae</taxon>
        <taxon>Oscillospiraceae incertae sedis</taxon>
        <taxon>Candidatus Avoscillospira</taxon>
    </lineage>
</organism>
<sequence>MALSKGWQHFKTITKHRHLVMKHCFQVGLYRRGLAHDLSKYSWTEFRAGIRYYQGTRSPNTAEREAMGYSLAWMHHKGRNKHHFEYWTDILPGTKTYGPVPMPTQYLVEMVMDRIAACKVYKGKDYHDGSALEYLEQSRDTGLMHPETRAKLSFLLTMLRDQGEKETFRFIRQVVLRGLPYGPDTASPTQAH</sequence>
<protein>
    <submittedName>
        <fullName evidence="1">Catalase</fullName>
    </submittedName>
</protein>
<evidence type="ECO:0000313" key="1">
    <source>
        <dbReference type="EMBL" id="HIR51011.1"/>
    </source>
</evidence>
<dbReference type="InterPro" id="IPR043721">
    <property type="entry name" value="DUF5662"/>
</dbReference>
<name>A0A9D1DI26_9FIRM</name>
<reference evidence="1" key="2">
    <citation type="journal article" date="2021" name="PeerJ">
        <title>Extensive microbial diversity within the chicken gut microbiome revealed by metagenomics and culture.</title>
        <authorList>
            <person name="Gilroy R."/>
            <person name="Ravi A."/>
            <person name="Getino M."/>
            <person name="Pursley I."/>
            <person name="Horton D.L."/>
            <person name="Alikhan N.F."/>
            <person name="Baker D."/>
            <person name="Gharbi K."/>
            <person name="Hall N."/>
            <person name="Watson M."/>
            <person name="Adriaenssens E.M."/>
            <person name="Foster-Nyarko E."/>
            <person name="Jarju S."/>
            <person name="Secka A."/>
            <person name="Antonio M."/>
            <person name="Oren A."/>
            <person name="Chaudhuri R.R."/>
            <person name="La Ragione R."/>
            <person name="Hildebrand F."/>
            <person name="Pallen M.J."/>
        </authorList>
    </citation>
    <scope>NUCLEOTIDE SEQUENCE</scope>
    <source>
        <strain evidence="1">ChiBcec15-4380</strain>
    </source>
</reference>
<evidence type="ECO:0000313" key="2">
    <source>
        <dbReference type="Proteomes" id="UP000824239"/>
    </source>
</evidence>
<dbReference type="AlphaFoldDB" id="A0A9D1DI26"/>
<gene>
    <name evidence="1" type="ORF">IAA53_06975</name>
</gene>
<accession>A0A9D1DI26</accession>
<comment type="caution">
    <text evidence="1">The sequence shown here is derived from an EMBL/GenBank/DDBJ whole genome shotgun (WGS) entry which is preliminary data.</text>
</comment>
<reference evidence="1" key="1">
    <citation type="submission" date="2020-10" db="EMBL/GenBank/DDBJ databases">
        <authorList>
            <person name="Gilroy R."/>
        </authorList>
    </citation>
    <scope>NUCLEOTIDE SEQUENCE</scope>
    <source>
        <strain evidence="1">ChiBcec15-4380</strain>
    </source>
</reference>
<proteinExistence type="predicted"/>
<dbReference type="Pfam" id="PF18907">
    <property type="entry name" value="DUF5662"/>
    <property type="match status" value="1"/>
</dbReference>
<dbReference type="Proteomes" id="UP000824239">
    <property type="component" value="Unassembled WGS sequence"/>
</dbReference>